<feature type="transmembrane region" description="Helical" evidence="2">
    <location>
        <begin position="123"/>
        <end position="139"/>
    </location>
</feature>
<feature type="transmembrane region" description="Helical" evidence="2">
    <location>
        <begin position="587"/>
        <end position="613"/>
    </location>
</feature>
<proteinExistence type="predicted"/>
<keyword evidence="2" id="KW-1133">Transmembrane helix</keyword>
<dbReference type="GO" id="GO:0016757">
    <property type="term" value="F:glycosyltransferase activity"/>
    <property type="evidence" value="ECO:0007669"/>
    <property type="project" value="UniProtKB-KW"/>
</dbReference>
<feature type="transmembrane region" description="Helical" evidence="2">
    <location>
        <begin position="151"/>
        <end position="169"/>
    </location>
</feature>
<dbReference type="EMBL" id="LPNN01000002">
    <property type="protein sequence ID" value="OEJ92066.1"/>
    <property type="molecule type" value="Genomic_DNA"/>
</dbReference>
<dbReference type="VEuPathDB" id="FungiDB:AWRI3580_g936"/>
<dbReference type="SMART" id="SM00472">
    <property type="entry name" value="MIR"/>
    <property type="match status" value="2"/>
</dbReference>
<feature type="transmembrane region" description="Helical" evidence="2">
    <location>
        <begin position="658"/>
        <end position="680"/>
    </location>
</feature>
<dbReference type="Gene3D" id="2.80.10.50">
    <property type="match status" value="1"/>
</dbReference>
<dbReference type="InterPro" id="IPR027005">
    <property type="entry name" value="PMT-like"/>
</dbReference>
<evidence type="ECO:0000259" key="3">
    <source>
        <dbReference type="PROSITE" id="PS50919"/>
    </source>
</evidence>
<evidence type="ECO:0000256" key="1">
    <source>
        <dbReference type="ARBA" id="ARBA00022737"/>
    </source>
</evidence>
<evidence type="ECO:0000313" key="4">
    <source>
        <dbReference type="EMBL" id="OEJ92066.1"/>
    </source>
</evidence>
<sequence>MSSGRLNDHIEGGGSKYLDLYSFFNDFRNSTKTSSRILMIPFYALYYIIFCTRIDRAKPNDFLKNIENLVSNDRVDFFLFNSKGKSPFLLYANSGLIKLFNKVTLYLPFSIPRIYDVETIAKFNSYTNVVLFALFLYLLGNYLKQRSTKSFVILAAQLTALYISNDVFIRNNEDGLLNIDLIANIFMLSGFIHFNKYYKNVLKDLQNVLVTGFILGMLYSLKPMSLISKLFPIFIVGTWVWNVMSVYQFGKTRSNLYIVGYQIIVKSVLLLATMITFSLLVLKIFVNQSVYDENNFDFRQLSSMTQISLNSAKNLNNANVGVLKDIRFMDTVLIRHVDSLGGYLHSHDATLQTGSGGQQVTVFDQQDQMNEWIILPSNKNLRRDYLSKNNTDYEVVSKFNHILLQHKITGKFLYVHKDFRGPVSEKENAHEVTCVDFDPLSDDSHLNFEFKIEFSENKSNANLELIDNEFELISSVASHCKIISHIDKLPPWGYFQQEVICMEMAVPEKSKFVVEKIVASTPESISKLEYRFLDNLPFMSIMKDYQDKSIKKEIYDDDFTAKLNSHKNTGNVISNKEAIFKFTQLKYLHLAFVVVVILTAVITLVLASKLLPFRGNVVTTKVLLDMKTSSYRQLCDFVPFVAGIVIYSFLLIKTKETIFIGDLSFQSVVTLELLVVFEFINSLF</sequence>
<keyword evidence="4" id="KW-0328">Glycosyltransferase</keyword>
<dbReference type="Pfam" id="PF02815">
    <property type="entry name" value="MIR"/>
    <property type="match status" value="1"/>
</dbReference>
<feature type="transmembrane region" description="Helical" evidence="2">
    <location>
        <begin position="175"/>
        <end position="193"/>
    </location>
</feature>
<dbReference type="SUPFAM" id="SSF82109">
    <property type="entry name" value="MIR domain"/>
    <property type="match status" value="1"/>
</dbReference>
<feature type="transmembrane region" description="Helical" evidence="2">
    <location>
        <begin position="634"/>
        <end position="652"/>
    </location>
</feature>
<evidence type="ECO:0000256" key="2">
    <source>
        <dbReference type="SAM" id="Phobius"/>
    </source>
</evidence>
<protein>
    <submittedName>
        <fullName evidence="4">Dolichyl-phosphate-mannose--protein mannosyltransferase 5</fullName>
    </submittedName>
</protein>
<keyword evidence="2" id="KW-0472">Membrane</keyword>
<keyword evidence="2" id="KW-0812">Transmembrane</keyword>
<dbReference type="PROSITE" id="PS50919">
    <property type="entry name" value="MIR"/>
    <property type="match status" value="1"/>
</dbReference>
<organism evidence="4 5">
    <name type="scientific">Hanseniaspora uvarum</name>
    <name type="common">Yeast</name>
    <name type="synonym">Kloeckera apiculata</name>
    <dbReference type="NCBI Taxonomy" id="29833"/>
    <lineage>
        <taxon>Eukaryota</taxon>
        <taxon>Fungi</taxon>
        <taxon>Dikarya</taxon>
        <taxon>Ascomycota</taxon>
        <taxon>Saccharomycotina</taxon>
        <taxon>Saccharomycetes</taxon>
        <taxon>Saccharomycodales</taxon>
        <taxon>Saccharomycodaceae</taxon>
        <taxon>Hanseniaspora</taxon>
    </lineage>
</organism>
<keyword evidence="4" id="KW-0808">Transferase</keyword>
<feature type="domain" description="MIR" evidence="3">
    <location>
        <begin position="323"/>
        <end position="377"/>
    </location>
</feature>
<feature type="transmembrane region" description="Helical" evidence="2">
    <location>
        <begin position="37"/>
        <end position="54"/>
    </location>
</feature>
<keyword evidence="1" id="KW-0677">Repeat</keyword>
<keyword evidence="5" id="KW-1185">Reference proteome</keyword>
<evidence type="ECO:0000313" key="5">
    <source>
        <dbReference type="Proteomes" id="UP000095358"/>
    </source>
</evidence>
<gene>
    <name evidence="4" type="ORF">AWRI3580_g936</name>
</gene>
<dbReference type="InterPro" id="IPR016093">
    <property type="entry name" value="MIR_motif"/>
</dbReference>
<dbReference type="AlphaFoldDB" id="A0A1E5RZ10"/>
<reference evidence="5" key="1">
    <citation type="journal article" date="2016" name="Genome Announc.">
        <title>Genome sequences of three species of Hanseniaspora isolated from spontaneous wine fermentations.</title>
        <authorList>
            <person name="Sternes P.R."/>
            <person name="Lee D."/>
            <person name="Kutyna D.R."/>
            <person name="Borneman A.R."/>
        </authorList>
    </citation>
    <scope>NUCLEOTIDE SEQUENCE [LARGE SCALE GENOMIC DNA]</scope>
    <source>
        <strain evidence="5">AWRI3580</strain>
    </source>
</reference>
<feature type="transmembrane region" description="Helical" evidence="2">
    <location>
        <begin position="88"/>
        <end position="111"/>
    </location>
</feature>
<dbReference type="PANTHER" id="PTHR10050">
    <property type="entry name" value="DOLICHYL-PHOSPHATE-MANNOSE--PROTEIN MANNOSYLTRANSFERASE"/>
    <property type="match status" value="1"/>
</dbReference>
<dbReference type="InterPro" id="IPR036300">
    <property type="entry name" value="MIR_dom_sf"/>
</dbReference>
<feature type="transmembrane region" description="Helical" evidence="2">
    <location>
        <begin position="268"/>
        <end position="286"/>
    </location>
</feature>
<dbReference type="Proteomes" id="UP000095358">
    <property type="component" value="Unassembled WGS sequence"/>
</dbReference>
<accession>A0A1E5RZ10</accession>
<dbReference type="OrthoDB" id="3971718at2759"/>
<dbReference type="PANTHER" id="PTHR10050:SF46">
    <property type="entry name" value="PROTEIN O-MANNOSYL-TRANSFERASE 2"/>
    <property type="match status" value="1"/>
</dbReference>
<comment type="caution">
    <text evidence="4">The sequence shown here is derived from an EMBL/GenBank/DDBJ whole genome shotgun (WGS) entry which is preliminary data.</text>
</comment>
<feature type="transmembrane region" description="Helical" evidence="2">
    <location>
        <begin position="227"/>
        <end position="247"/>
    </location>
</feature>
<name>A0A1E5RZ10_HANUV</name>